<proteinExistence type="predicted"/>
<feature type="non-terminal residue" evidence="1">
    <location>
        <position position="1"/>
    </location>
</feature>
<accession>A0ABD3L5F8</accession>
<dbReference type="Proteomes" id="UP001634007">
    <property type="component" value="Unassembled WGS sequence"/>
</dbReference>
<evidence type="ECO:0000313" key="2">
    <source>
        <dbReference type="Proteomes" id="UP001634007"/>
    </source>
</evidence>
<feature type="non-terminal residue" evidence="1">
    <location>
        <position position="380"/>
    </location>
</feature>
<sequence>KTQAAVDGKYRNLFEAAVKGDWKFAEPILDVDPEAVAATVMTVRGKPMTVLEVAIMTTHDQFVENLVKLPQKFSVDILERALVNAASRGRIRMVNALVDKVDAASESIGSALRQALSYAPMRKEVIWSLVKRMKGGPTKPIMVKLVMAGHLDIVLYLAPQYGYSTTSKNNTKIELLKDLVKMDSYFYSGARFTFLENCIYRCIPLCLVDTSFDNPKDRKIVQVSPALKRFKIWLWNHATKPAHFIKRIGESKLTHKYSLEFANLALSKKEIGTITPETLKLTSEIVLEAAYRGNSEIVKLCLKNFPELMWDKKIAKTLIQEVVNGRQVELFRLANTHLSDGNFTKNGLMKVMTKWTPRCASPDVSGAAFLMQRELQWYKV</sequence>
<organism evidence="1 2">
    <name type="scientific">Eucalyptus globulus</name>
    <name type="common">Tasmanian blue gum</name>
    <dbReference type="NCBI Taxonomy" id="34317"/>
    <lineage>
        <taxon>Eukaryota</taxon>
        <taxon>Viridiplantae</taxon>
        <taxon>Streptophyta</taxon>
        <taxon>Embryophyta</taxon>
        <taxon>Tracheophyta</taxon>
        <taxon>Spermatophyta</taxon>
        <taxon>Magnoliopsida</taxon>
        <taxon>eudicotyledons</taxon>
        <taxon>Gunneridae</taxon>
        <taxon>Pentapetalae</taxon>
        <taxon>rosids</taxon>
        <taxon>malvids</taxon>
        <taxon>Myrtales</taxon>
        <taxon>Myrtaceae</taxon>
        <taxon>Myrtoideae</taxon>
        <taxon>Eucalypteae</taxon>
        <taxon>Eucalyptus</taxon>
    </lineage>
</organism>
<dbReference type="EMBL" id="JBJKBG010000003">
    <property type="protein sequence ID" value="KAL3747094.1"/>
    <property type="molecule type" value="Genomic_DNA"/>
</dbReference>
<name>A0ABD3L5F8_EUCGL</name>
<dbReference type="PANTHER" id="PTHR24177">
    <property type="entry name" value="CASKIN"/>
    <property type="match status" value="1"/>
</dbReference>
<comment type="caution">
    <text evidence="1">The sequence shown here is derived from an EMBL/GenBank/DDBJ whole genome shotgun (WGS) entry which is preliminary data.</text>
</comment>
<dbReference type="SUPFAM" id="SSF48403">
    <property type="entry name" value="Ankyrin repeat"/>
    <property type="match status" value="1"/>
</dbReference>
<reference evidence="1 2" key="1">
    <citation type="submission" date="2024-11" db="EMBL/GenBank/DDBJ databases">
        <title>Chromosome-level genome assembly of Eucalyptus globulus Labill. provides insights into its genome evolution.</title>
        <authorList>
            <person name="Li X."/>
        </authorList>
    </citation>
    <scope>NUCLEOTIDE SEQUENCE [LARGE SCALE GENOMIC DNA]</scope>
    <source>
        <strain evidence="1">CL2024</strain>
        <tissue evidence="1">Fresh tender leaves</tissue>
    </source>
</reference>
<dbReference type="Gene3D" id="1.25.40.20">
    <property type="entry name" value="Ankyrin repeat-containing domain"/>
    <property type="match status" value="1"/>
</dbReference>
<keyword evidence="2" id="KW-1185">Reference proteome</keyword>
<gene>
    <name evidence="1" type="ORF">ACJRO7_015951</name>
</gene>
<dbReference type="PANTHER" id="PTHR24177:SF472">
    <property type="entry name" value="PGG DOMAIN-CONTAINING PROTEIN"/>
    <property type="match status" value="1"/>
</dbReference>
<dbReference type="AlphaFoldDB" id="A0ABD3L5F8"/>
<protein>
    <submittedName>
        <fullName evidence="1">Uncharacterized protein</fullName>
    </submittedName>
</protein>
<dbReference type="InterPro" id="IPR036770">
    <property type="entry name" value="Ankyrin_rpt-contain_sf"/>
</dbReference>
<evidence type="ECO:0000313" key="1">
    <source>
        <dbReference type="EMBL" id="KAL3747094.1"/>
    </source>
</evidence>